<dbReference type="GO" id="GO:0003700">
    <property type="term" value="F:DNA-binding transcription factor activity"/>
    <property type="evidence" value="ECO:0007669"/>
    <property type="project" value="InterPro"/>
</dbReference>
<evidence type="ECO:0000256" key="4">
    <source>
        <dbReference type="ARBA" id="ARBA00023163"/>
    </source>
</evidence>
<comment type="caution">
    <text evidence="6">The sequence shown here is derived from an EMBL/GenBank/DDBJ whole genome shotgun (WGS) entry which is preliminary data.</text>
</comment>
<evidence type="ECO:0000256" key="3">
    <source>
        <dbReference type="ARBA" id="ARBA00023125"/>
    </source>
</evidence>
<dbReference type="GO" id="GO:0010628">
    <property type="term" value="P:positive regulation of gene expression"/>
    <property type="evidence" value="ECO:0007669"/>
    <property type="project" value="TreeGrafter"/>
</dbReference>
<dbReference type="GO" id="GO:0043565">
    <property type="term" value="F:sequence-specific DNA binding"/>
    <property type="evidence" value="ECO:0007669"/>
    <property type="project" value="TreeGrafter"/>
</dbReference>
<keyword evidence="2" id="KW-0805">Transcription regulation</keyword>
<proteinExistence type="inferred from homology"/>
<accession>A0A6I4VUC8</accession>
<dbReference type="FunFam" id="1.10.10.10:FF:000001">
    <property type="entry name" value="LysR family transcriptional regulator"/>
    <property type="match status" value="1"/>
</dbReference>
<dbReference type="PRINTS" id="PR00039">
    <property type="entry name" value="HTHLYSR"/>
</dbReference>
<dbReference type="PANTHER" id="PTHR30427:SF1">
    <property type="entry name" value="TRANSCRIPTIONAL ACTIVATOR PROTEIN LYSR"/>
    <property type="match status" value="1"/>
</dbReference>
<dbReference type="Pfam" id="PF03466">
    <property type="entry name" value="LysR_substrate"/>
    <property type="match status" value="1"/>
</dbReference>
<evidence type="ECO:0000313" key="6">
    <source>
        <dbReference type="EMBL" id="MXQ54613.1"/>
    </source>
</evidence>
<evidence type="ECO:0000256" key="2">
    <source>
        <dbReference type="ARBA" id="ARBA00023015"/>
    </source>
</evidence>
<name>A0A6I4VUC8_9BACL</name>
<keyword evidence="7" id="KW-1185">Reference proteome</keyword>
<dbReference type="SUPFAM" id="SSF46785">
    <property type="entry name" value="Winged helix' DNA-binding domain"/>
    <property type="match status" value="1"/>
</dbReference>
<evidence type="ECO:0000259" key="5">
    <source>
        <dbReference type="PROSITE" id="PS50931"/>
    </source>
</evidence>
<comment type="similarity">
    <text evidence="1">Belongs to the LysR transcriptional regulatory family.</text>
</comment>
<dbReference type="Gene3D" id="1.10.10.10">
    <property type="entry name" value="Winged helix-like DNA-binding domain superfamily/Winged helix DNA-binding domain"/>
    <property type="match status" value="1"/>
</dbReference>
<dbReference type="InterPro" id="IPR036388">
    <property type="entry name" value="WH-like_DNA-bd_sf"/>
</dbReference>
<dbReference type="RefSeq" id="WP_160801964.1">
    <property type="nucleotide sequence ID" value="NZ_WUUL01000008.1"/>
</dbReference>
<feature type="domain" description="HTH lysR-type" evidence="5">
    <location>
        <begin position="3"/>
        <end position="61"/>
    </location>
</feature>
<dbReference type="Proteomes" id="UP000430692">
    <property type="component" value="Unassembled WGS sequence"/>
</dbReference>
<dbReference type="PROSITE" id="PS50931">
    <property type="entry name" value="HTH_LYSR"/>
    <property type="match status" value="1"/>
</dbReference>
<dbReference type="Pfam" id="PF00126">
    <property type="entry name" value="HTH_1"/>
    <property type="match status" value="1"/>
</dbReference>
<gene>
    <name evidence="6" type="ORF">GSM42_12990</name>
</gene>
<organism evidence="6 7">
    <name type="scientific">Shimazuella alba</name>
    <dbReference type="NCBI Taxonomy" id="2690964"/>
    <lineage>
        <taxon>Bacteria</taxon>
        <taxon>Bacillati</taxon>
        <taxon>Bacillota</taxon>
        <taxon>Bacilli</taxon>
        <taxon>Bacillales</taxon>
        <taxon>Thermoactinomycetaceae</taxon>
        <taxon>Shimazuella</taxon>
    </lineage>
</organism>
<dbReference type="CDD" id="cd05466">
    <property type="entry name" value="PBP2_LTTR_substrate"/>
    <property type="match status" value="1"/>
</dbReference>
<dbReference type="InterPro" id="IPR036390">
    <property type="entry name" value="WH_DNA-bd_sf"/>
</dbReference>
<keyword evidence="4" id="KW-0804">Transcription</keyword>
<keyword evidence="3" id="KW-0238">DNA-binding</keyword>
<protein>
    <submittedName>
        <fullName evidence="6">LysR family transcriptional regulator</fullName>
    </submittedName>
</protein>
<dbReference type="Gene3D" id="3.40.190.10">
    <property type="entry name" value="Periplasmic binding protein-like II"/>
    <property type="match status" value="2"/>
</dbReference>
<dbReference type="PANTHER" id="PTHR30427">
    <property type="entry name" value="TRANSCRIPTIONAL ACTIVATOR PROTEIN LYSR"/>
    <property type="match status" value="1"/>
</dbReference>
<evidence type="ECO:0000313" key="7">
    <source>
        <dbReference type="Proteomes" id="UP000430692"/>
    </source>
</evidence>
<dbReference type="AlphaFoldDB" id="A0A6I4VUC8"/>
<dbReference type="InterPro" id="IPR005119">
    <property type="entry name" value="LysR_subst-bd"/>
</dbReference>
<evidence type="ECO:0000256" key="1">
    <source>
        <dbReference type="ARBA" id="ARBA00009437"/>
    </source>
</evidence>
<dbReference type="EMBL" id="WUUL01000008">
    <property type="protein sequence ID" value="MXQ54613.1"/>
    <property type="molecule type" value="Genomic_DNA"/>
</dbReference>
<sequence>MVMKMNNLETFLKVAEKMNITEAARELYISQPAVSKVVKNLEESLGVKLFLRDKQNGLLLTEVGKEILILARKMKLIENKMYQVAYQENQLLRGKVKVGSFPAVSTKILPQVISLFRSKFPDVKIELVEGTSNQIKKWVGERSIDFGIVSSPFDSFEYKVLYHDYMVAVIPDHHNLSDVQKINLENYQGDIIFCKGGHELALTKKLQKNDITYKENLTVQNAETLINMVKRNLGIGIISSFTLSSVRHHLIIKDIIPRVTREIGVITHSFEEVTPASKNFINFIMDTDFNDQALFETQ</sequence>
<dbReference type="InterPro" id="IPR000847">
    <property type="entry name" value="LysR_HTH_N"/>
</dbReference>
<dbReference type="SUPFAM" id="SSF53850">
    <property type="entry name" value="Periplasmic binding protein-like II"/>
    <property type="match status" value="1"/>
</dbReference>
<reference evidence="6 7" key="1">
    <citation type="submission" date="2019-12" db="EMBL/GenBank/DDBJ databases">
        <title>Whole-genome analyses of novel actinobacteria.</title>
        <authorList>
            <person name="Sahin N."/>
            <person name="Saygin H."/>
        </authorList>
    </citation>
    <scope>NUCLEOTIDE SEQUENCE [LARGE SCALE GENOMIC DNA]</scope>
    <source>
        <strain evidence="6 7">KC615</strain>
    </source>
</reference>